<dbReference type="SUPFAM" id="SSF142906">
    <property type="entry name" value="YjbR-like"/>
    <property type="match status" value="1"/>
</dbReference>
<dbReference type="Gene3D" id="3.90.1150.30">
    <property type="match status" value="1"/>
</dbReference>
<dbReference type="Proteomes" id="UP001196509">
    <property type="component" value="Unassembled WGS sequence"/>
</dbReference>
<sequence>MTREEFDRFCATLPAVTRVEQWGGASVWKIGGKIFAICSNWGPDTQDGVSFKCSDFSYTLLCEVDSVVPAPYLARAKWVQIRDPNALANDEIEDYIQAAYSIVAAKLTRAQRKALGIESK</sequence>
<dbReference type="Pfam" id="PF04237">
    <property type="entry name" value="YjbR"/>
    <property type="match status" value="1"/>
</dbReference>
<organism evidence="1 2">
    <name type="scientific">Flavimaribacter sediminis</name>
    <dbReference type="NCBI Taxonomy" id="2865987"/>
    <lineage>
        <taxon>Bacteria</taxon>
        <taxon>Pseudomonadati</taxon>
        <taxon>Pseudomonadota</taxon>
        <taxon>Alphaproteobacteria</taxon>
        <taxon>Hyphomicrobiales</taxon>
        <taxon>Rhizobiaceae</taxon>
        <taxon>Flavimaribacter</taxon>
    </lineage>
</organism>
<keyword evidence="2" id="KW-1185">Reference proteome</keyword>
<evidence type="ECO:0000313" key="2">
    <source>
        <dbReference type="Proteomes" id="UP001196509"/>
    </source>
</evidence>
<comment type="caution">
    <text evidence="1">The sequence shown here is derived from an EMBL/GenBank/DDBJ whole genome shotgun (WGS) entry which is preliminary data.</text>
</comment>
<evidence type="ECO:0000313" key="1">
    <source>
        <dbReference type="EMBL" id="MBW8636861.1"/>
    </source>
</evidence>
<dbReference type="AlphaFoldDB" id="A0AAE3D0K7"/>
<accession>A0AAE3D0K7</accession>
<proteinExistence type="predicted"/>
<keyword evidence="1" id="KW-0238">DNA-binding</keyword>
<dbReference type="PANTHER" id="PTHR35145:SF1">
    <property type="entry name" value="CYTOPLASMIC PROTEIN"/>
    <property type="match status" value="1"/>
</dbReference>
<gene>
    <name evidence="1" type="ORF">K1W69_06650</name>
</gene>
<dbReference type="PANTHER" id="PTHR35145">
    <property type="entry name" value="CYTOPLASMIC PROTEIN-RELATED"/>
    <property type="match status" value="1"/>
</dbReference>
<protein>
    <submittedName>
        <fullName evidence="1">MmcQ/YjbR family DNA-binding protein</fullName>
    </submittedName>
</protein>
<dbReference type="EMBL" id="JAICBX010000001">
    <property type="protein sequence ID" value="MBW8636861.1"/>
    <property type="molecule type" value="Genomic_DNA"/>
</dbReference>
<dbReference type="InterPro" id="IPR058532">
    <property type="entry name" value="YjbR/MT2646/Rv2570-like"/>
</dbReference>
<dbReference type="RefSeq" id="WP_220227507.1">
    <property type="nucleotide sequence ID" value="NZ_JAICBX010000001.1"/>
</dbReference>
<dbReference type="GO" id="GO:0003677">
    <property type="term" value="F:DNA binding"/>
    <property type="evidence" value="ECO:0007669"/>
    <property type="project" value="UniProtKB-KW"/>
</dbReference>
<reference evidence="1" key="1">
    <citation type="submission" date="2021-08" db="EMBL/GenBank/DDBJ databases">
        <title>Hoeflea bacterium WL0058 sp. nov., isolated from the sediment.</title>
        <authorList>
            <person name="Wang L."/>
            <person name="Zhang D."/>
        </authorList>
    </citation>
    <scope>NUCLEOTIDE SEQUENCE</scope>
    <source>
        <strain evidence="1">WL0058</strain>
    </source>
</reference>
<name>A0AAE3D0K7_9HYPH</name>
<dbReference type="InterPro" id="IPR007351">
    <property type="entry name" value="YjbR"/>
</dbReference>
<dbReference type="InterPro" id="IPR038056">
    <property type="entry name" value="YjbR-like_sf"/>
</dbReference>